<dbReference type="Proteomes" id="UP000053989">
    <property type="component" value="Unassembled WGS sequence"/>
</dbReference>
<evidence type="ECO:0000313" key="1">
    <source>
        <dbReference type="EMBL" id="KIM60307.1"/>
    </source>
</evidence>
<proteinExistence type="predicted"/>
<dbReference type="STRING" id="1036808.A0A0C3A6C2"/>
<accession>A0A0C3A6C2</accession>
<dbReference type="OrthoDB" id="2685291at2759"/>
<organism evidence="1 2">
    <name type="scientific">Scleroderma citrinum Foug A</name>
    <dbReference type="NCBI Taxonomy" id="1036808"/>
    <lineage>
        <taxon>Eukaryota</taxon>
        <taxon>Fungi</taxon>
        <taxon>Dikarya</taxon>
        <taxon>Basidiomycota</taxon>
        <taxon>Agaricomycotina</taxon>
        <taxon>Agaricomycetes</taxon>
        <taxon>Agaricomycetidae</taxon>
        <taxon>Boletales</taxon>
        <taxon>Sclerodermatineae</taxon>
        <taxon>Sclerodermataceae</taxon>
        <taxon>Scleroderma</taxon>
    </lineage>
</organism>
<dbReference type="HOGENOM" id="CLU_200113_0_0_1"/>
<gene>
    <name evidence="1" type="ORF">SCLCIDRAFT_47237</name>
</gene>
<name>A0A0C3A6C2_9AGAM</name>
<feature type="non-terminal residue" evidence="1">
    <location>
        <position position="70"/>
    </location>
</feature>
<dbReference type="EMBL" id="KN822063">
    <property type="protein sequence ID" value="KIM60307.1"/>
    <property type="molecule type" value="Genomic_DNA"/>
</dbReference>
<feature type="non-terminal residue" evidence="1">
    <location>
        <position position="1"/>
    </location>
</feature>
<dbReference type="PANTHER" id="PTHR11439">
    <property type="entry name" value="GAG-POL-RELATED RETROTRANSPOSON"/>
    <property type="match status" value="1"/>
</dbReference>
<dbReference type="AlphaFoldDB" id="A0A0C3A6C2"/>
<keyword evidence="2" id="KW-1185">Reference proteome</keyword>
<protein>
    <recommendedName>
        <fullName evidence="3">Reverse transcriptase Ty1/copia-type domain-containing protein</fullName>
    </recommendedName>
</protein>
<dbReference type="InParanoid" id="A0A0C3A6C2"/>
<evidence type="ECO:0000313" key="2">
    <source>
        <dbReference type="Proteomes" id="UP000053989"/>
    </source>
</evidence>
<sequence length="70" mass="7780">IAWGSCKQNIVALSSTEAEYVAMTNTLKDIMWLCNLLSEIHAPVTIPTPLMCDNQGAITLTMNNKFHRNT</sequence>
<reference evidence="1 2" key="1">
    <citation type="submission" date="2014-04" db="EMBL/GenBank/DDBJ databases">
        <authorList>
            <consortium name="DOE Joint Genome Institute"/>
            <person name="Kuo A."/>
            <person name="Kohler A."/>
            <person name="Nagy L.G."/>
            <person name="Floudas D."/>
            <person name="Copeland A."/>
            <person name="Barry K.W."/>
            <person name="Cichocki N."/>
            <person name="Veneault-Fourrey C."/>
            <person name="LaButti K."/>
            <person name="Lindquist E.A."/>
            <person name="Lipzen A."/>
            <person name="Lundell T."/>
            <person name="Morin E."/>
            <person name="Murat C."/>
            <person name="Sun H."/>
            <person name="Tunlid A."/>
            <person name="Henrissat B."/>
            <person name="Grigoriev I.V."/>
            <person name="Hibbett D.S."/>
            <person name="Martin F."/>
            <person name="Nordberg H.P."/>
            <person name="Cantor M.N."/>
            <person name="Hua S.X."/>
        </authorList>
    </citation>
    <scope>NUCLEOTIDE SEQUENCE [LARGE SCALE GENOMIC DNA]</scope>
    <source>
        <strain evidence="1 2">Foug A</strain>
    </source>
</reference>
<evidence type="ECO:0008006" key="3">
    <source>
        <dbReference type="Google" id="ProtNLM"/>
    </source>
</evidence>
<reference evidence="2" key="2">
    <citation type="submission" date="2015-01" db="EMBL/GenBank/DDBJ databases">
        <title>Evolutionary Origins and Diversification of the Mycorrhizal Mutualists.</title>
        <authorList>
            <consortium name="DOE Joint Genome Institute"/>
            <consortium name="Mycorrhizal Genomics Consortium"/>
            <person name="Kohler A."/>
            <person name="Kuo A."/>
            <person name="Nagy L.G."/>
            <person name="Floudas D."/>
            <person name="Copeland A."/>
            <person name="Barry K.W."/>
            <person name="Cichocki N."/>
            <person name="Veneault-Fourrey C."/>
            <person name="LaButti K."/>
            <person name="Lindquist E.A."/>
            <person name="Lipzen A."/>
            <person name="Lundell T."/>
            <person name="Morin E."/>
            <person name="Murat C."/>
            <person name="Riley R."/>
            <person name="Ohm R."/>
            <person name="Sun H."/>
            <person name="Tunlid A."/>
            <person name="Henrissat B."/>
            <person name="Grigoriev I.V."/>
            <person name="Hibbett D.S."/>
            <person name="Martin F."/>
        </authorList>
    </citation>
    <scope>NUCLEOTIDE SEQUENCE [LARGE SCALE GENOMIC DNA]</scope>
    <source>
        <strain evidence="2">Foug A</strain>
    </source>
</reference>
<dbReference type="PANTHER" id="PTHR11439:SF483">
    <property type="entry name" value="PEPTIDE SYNTHASE GLIP-LIKE, PUTATIVE (AFU_ORTHOLOGUE AFUA_3G12920)-RELATED"/>
    <property type="match status" value="1"/>
</dbReference>
<dbReference type="CDD" id="cd09272">
    <property type="entry name" value="RNase_HI_RT_Ty1"/>
    <property type="match status" value="1"/>
</dbReference>